<protein>
    <submittedName>
        <fullName evidence="2">Uncharacterized protein</fullName>
    </submittedName>
</protein>
<organism evidence="2 3">
    <name type="scientific">Chromobacterium violaceum (strain ATCC 12472 / DSM 30191 / JCM 1249 / CCUG 213 / NBRC 12614 / NCIMB 9131 / NCTC 9757 / MK)</name>
    <dbReference type="NCBI Taxonomy" id="243365"/>
    <lineage>
        <taxon>Bacteria</taxon>
        <taxon>Pseudomonadati</taxon>
        <taxon>Pseudomonadota</taxon>
        <taxon>Betaproteobacteria</taxon>
        <taxon>Neisseriales</taxon>
        <taxon>Chromobacteriaceae</taxon>
        <taxon>Chromobacterium</taxon>
    </lineage>
</organism>
<name>Q7NVV4_CHRVO</name>
<proteinExistence type="predicted"/>
<evidence type="ECO:0000313" key="3">
    <source>
        <dbReference type="Proteomes" id="UP000001424"/>
    </source>
</evidence>
<dbReference type="Proteomes" id="UP000001424">
    <property type="component" value="Chromosome"/>
</dbReference>
<feature type="chain" id="PRO_5004292121" evidence="1">
    <location>
        <begin position="39"/>
        <end position="218"/>
    </location>
</feature>
<gene>
    <name evidence="2" type="ordered locus">CV_2238</name>
</gene>
<accession>Q7NVV4</accession>
<evidence type="ECO:0000256" key="1">
    <source>
        <dbReference type="SAM" id="SignalP"/>
    </source>
</evidence>
<dbReference type="KEGG" id="cvi:CV_2238"/>
<sequence>MKAPSKTCRLDAAQTSASLMKKITAFFCLCLLSPFSFADEPACLDDLAGTFQGAIGRSAPESVLTVKHGQDGWEFSLPEGAEYDKDSLFRYHFDRAKTLQANSITGDSLQYVGYTMLTPFLEKNITLDKIKIECGLAVDGMFLVRMDLAQADGRLLQNMAMLSSVMAGNKPGVKIDDRQVKKLRGIQYFAGESLQLDGVINTITPFLVQKSAGAGQTH</sequence>
<keyword evidence="3" id="KW-1185">Reference proteome</keyword>
<dbReference type="AlphaFoldDB" id="Q7NVV4"/>
<dbReference type="RefSeq" id="WP_011135785.1">
    <property type="nucleotide sequence ID" value="NC_005085.1"/>
</dbReference>
<dbReference type="OrthoDB" id="8595040at2"/>
<reference evidence="2 3" key="1">
    <citation type="journal article" date="2003" name="Proc. Natl. Acad. Sci. U.S.A.">
        <title>The complete genome sequence of Chromobacterium violaceum reveals remarkable and exploitable bacterial adaptability.</title>
        <authorList>
            <person name="Vasconcelos A.T.R."/>
            <person name="de Almeida D.F."/>
            <person name="Almeida F.C."/>
            <person name="de Almeida L.G.P."/>
            <person name="de Almeida R."/>
            <person name="Goncalves J.A.A."/>
            <person name="Andrade E.M."/>
            <person name="Antonio R.V."/>
            <person name="Araripe J."/>
            <person name="de Araujo M.F.F."/>
            <person name="Filho S.A."/>
            <person name="Azevedo V."/>
            <person name="Batista A.J."/>
            <person name="Bataus L.A.M."/>
            <person name="Batista J.S."/>
            <person name="Belo A."/>
            <person name="vander Berg C."/>
            <person name="Blamey J."/>
            <person name="Bogo M."/>
            <person name="Bonato S."/>
            <person name="Bordignon J."/>
            <person name="Brito C.A."/>
            <person name="Brocchi M."/>
            <person name="Burity H.A."/>
            <person name="Camargo A.A."/>
            <person name="Cardoso D.D.P."/>
            <person name="Carneiro N.P."/>
            <person name="Carraro D.M."/>
            <person name="Carvalho C.M.B."/>
            <person name="Cascardo J.C.M."/>
            <person name="Cavada B.S."/>
            <person name="Chueire L.M.O."/>
            <person name="Pasa T.B.C."/>
            <person name="Duran N."/>
            <person name="Fagundes N."/>
            <person name="Falcao C.L."/>
            <person name="Fantinatti F."/>
            <person name="Farias I.P."/>
            <person name="Felipe M.S.S."/>
            <person name="Ferrari L.P."/>
            <person name="Ferro J.A."/>
            <person name="Ferro M.I.T."/>
            <person name="Franco G.R."/>
            <person name="Freitas N.S.A."/>
            <person name="Furlan L.R."/>
            <person name="Gazzinelli R.T."/>
            <person name="Gomes E.A."/>
            <person name="Goncalves P.R."/>
            <person name="Grangeiro T.B."/>
            <person name="Grattapaglia D."/>
            <person name="Grisard E.C."/>
            <person name="Guimaraes C.T."/>
            <person name="Hanna E.S."/>
            <person name="Hungria M."/>
            <person name="Jardim S.N."/>
            <person name="Laurino J."/>
            <person name="Leoi L.C.T."/>
            <person name="Fassarella L."/>
            <person name="Lima A."/>
            <person name="Loureiro M.F."/>
            <person name="Lyra M.C.P."/>
            <person name="Macedo M."/>
            <person name="Madeira H.M.F."/>
            <person name="Manfio G.P."/>
            <person name="Maranhao A.Q."/>
            <person name="Martins W.S."/>
            <person name="di Mauro S.M.Z."/>
            <person name="de Medeiros S.R.B."/>
            <person name="Meissner R.D.V."/>
            <person name="Menck C.F.M."/>
            <person name="Moreira M.A.M."/>
            <person name="Nascimento F.F."/>
            <person name="Nicolas M.F."/>
            <person name="Oliveira J.G."/>
            <person name="Oliveira S.C."/>
            <person name="Paixao R.F.C."/>
            <person name="Parente J.A."/>
            <person name="Pedrosa F.O."/>
            <person name="Pena S.J.D."/>
            <person name="Perreira J.O."/>
            <person name="Perreira M."/>
            <person name="Pinto L.S.R.C."/>
            <person name="Pinto L.S."/>
            <person name="Porto J.I.R."/>
            <person name="Potrich D.P."/>
            <person name="Neto C.E.R."/>
            <person name="Reis A.M.M."/>
            <person name="Rigo L.U."/>
            <person name="Rondinelli E."/>
            <person name="dos Santos E.B.P."/>
            <person name="Santos F.R."/>
            <person name="Schneider M.P.C."/>
            <person name="Seuanez H.N."/>
            <person name="Silva A.M.R."/>
            <person name="da Silva A.L.C."/>
            <person name="Silva D.W."/>
            <person name="Silva R."/>
            <person name="Simoes I.C."/>
            <person name="Simon D."/>
            <person name="Soares C.M.A."/>
            <person name="Soares R.B.A."/>
            <person name="Souza E.M."/>
            <person name="Souza K.R.L."/>
            <person name="Souza R.C."/>
            <person name="Steffens M.B.R."/>
            <person name="Steindel M."/>
            <person name="Teixeira S.R."/>
            <person name="Urmenyi T."/>
            <person name="Vettore A."/>
            <person name="Wassem R."/>
            <person name="Zaha A."/>
            <person name="Simpson A.J.G."/>
        </authorList>
    </citation>
    <scope>NUCLEOTIDE SEQUENCE [LARGE SCALE GENOMIC DNA]</scope>
    <source>
        <strain evidence="3">ATCC 12472 / DSM 30191 / JCM 1249 / NBRC 12614 / NCIMB 9131 / NCTC 9757</strain>
    </source>
</reference>
<keyword evidence="1" id="KW-0732">Signal</keyword>
<dbReference type="EMBL" id="AE016825">
    <property type="protein sequence ID" value="AAQ59910.1"/>
    <property type="molecule type" value="Genomic_DNA"/>
</dbReference>
<dbReference type="HOGENOM" id="CLU_1265081_0_0_4"/>
<evidence type="ECO:0000313" key="2">
    <source>
        <dbReference type="EMBL" id="AAQ59910.1"/>
    </source>
</evidence>
<feature type="signal peptide" evidence="1">
    <location>
        <begin position="1"/>
        <end position="38"/>
    </location>
</feature>